<dbReference type="GO" id="GO:0005829">
    <property type="term" value="C:cytosol"/>
    <property type="evidence" value="ECO:0007669"/>
    <property type="project" value="TreeGrafter"/>
</dbReference>
<comment type="subcellular location">
    <subcellularLocation>
        <location evidence="5">Cytoplasm</location>
    </subcellularLocation>
</comment>
<evidence type="ECO:0000256" key="1">
    <source>
        <dbReference type="ARBA" id="ARBA00022490"/>
    </source>
</evidence>
<dbReference type="GO" id="GO:1902208">
    <property type="term" value="P:regulation of bacterial-type flagellum assembly"/>
    <property type="evidence" value="ECO:0007669"/>
    <property type="project" value="UniProtKB-UniRule"/>
</dbReference>
<dbReference type="NCBIfam" id="TIGR00202">
    <property type="entry name" value="csrA"/>
    <property type="match status" value="1"/>
</dbReference>
<evidence type="ECO:0000256" key="2">
    <source>
        <dbReference type="ARBA" id="ARBA00022491"/>
    </source>
</evidence>
<reference evidence="6 7" key="1">
    <citation type="submission" date="2019-04" db="EMBL/GenBank/DDBJ databases">
        <title>Cohnella sp. nov. isolated from preserved vegetables.</title>
        <authorList>
            <person name="Lin S.-Y."/>
            <person name="Hung M.-H."/>
            <person name="Young C.-C."/>
        </authorList>
    </citation>
    <scope>NUCLEOTIDE SEQUENCE [LARGE SCALE GENOMIC DNA]</scope>
    <source>
        <strain evidence="6 7">CC-MHH1044</strain>
    </source>
</reference>
<dbReference type="InterPro" id="IPR003751">
    <property type="entry name" value="CsrA"/>
</dbReference>
<comment type="caution">
    <text evidence="6">The sequence shown here is derived from an EMBL/GenBank/DDBJ whole genome shotgun (WGS) entry which is preliminary data.</text>
</comment>
<dbReference type="GO" id="GO:0006402">
    <property type="term" value="P:mRNA catabolic process"/>
    <property type="evidence" value="ECO:0007669"/>
    <property type="project" value="InterPro"/>
</dbReference>
<evidence type="ECO:0000256" key="3">
    <source>
        <dbReference type="ARBA" id="ARBA00022845"/>
    </source>
</evidence>
<dbReference type="PANTHER" id="PTHR34984">
    <property type="entry name" value="CARBON STORAGE REGULATOR"/>
    <property type="match status" value="1"/>
</dbReference>
<keyword evidence="1 5" id="KW-0963">Cytoplasm</keyword>
<dbReference type="SUPFAM" id="SSF117130">
    <property type="entry name" value="CsrA-like"/>
    <property type="match status" value="1"/>
</dbReference>
<keyword evidence="7" id="KW-1185">Reference proteome</keyword>
<proteinExistence type="inferred from homology"/>
<evidence type="ECO:0000313" key="7">
    <source>
        <dbReference type="Proteomes" id="UP000310636"/>
    </source>
</evidence>
<dbReference type="EMBL" id="SSOB01000010">
    <property type="protein sequence ID" value="THF80806.1"/>
    <property type="molecule type" value="Genomic_DNA"/>
</dbReference>
<sequence length="82" mass="9160">MLVLKRKVGETIMIGDGIEVQVLSVEGETVKLGFNAPSSVQILRKELFEMIRQENIHAGKPETVGQTLVNLLREVKIKSDKE</sequence>
<organism evidence="6 7">
    <name type="scientific">Cohnella fermenti</name>
    <dbReference type="NCBI Taxonomy" id="2565925"/>
    <lineage>
        <taxon>Bacteria</taxon>
        <taxon>Bacillati</taxon>
        <taxon>Bacillota</taxon>
        <taxon>Bacilli</taxon>
        <taxon>Bacillales</taxon>
        <taxon>Paenibacillaceae</taxon>
        <taxon>Cohnella</taxon>
    </lineage>
</organism>
<dbReference type="AlphaFoldDB" id="A0A4S4BZQ7"/>
<dbReference type="PANTHER" id="PTHR34984:SF1">
    <property type="entry name" value="CARBON STORAGE REGULATOR"/>
    <property type="match status" value="1"/>
</dbReference>
<protein>
    <recommendedName>
        <fullName evidence="5">Translational regulator CsrA</fullName>
    </recommendedName>
</protein>
<evidence type="ECO:0000256" key="4">
    <source>
        <dbReference type="ARBA" id="ARBA00022884"/>
    </source>
</evidence>
<dbReference type="FunFam" id="2.60.40.4380:FF:000002">
    <property type="entry name" value="Translational regulator CsrA"/>
    <property type="match status" value="1"/>
</dbReference>
<dbReference type="NCBIfam" id="NF002469">
    <property type="entry name" value="PRK01712.1"/>
    <property type="match status" value="1"/>
</dbReference>
<dbReference type="Gene3D" id="2.60.40.4380">
    <property type="entry name" value="Translational regulator CsrA"/>
    <property type="match status" value="1"/>
</dbReference>
<dbReference type="Pfam" id="PF02599">
    <property type="entry name" value="CsrA"/>
    <property type="match status" value="1"/>
</dbReference>
<keyword evidence="4 5" id="KW-0694">RNA-binding</keyword>
<dbReference type="GO" id="GO:0006109">
    <property type="term" value="P:regulation of carbohydrate metabolic process"/>
    <property type="evidence" value="ECO:0007669"/>
    <property type="project" value="InterPro"/>
</dbReference>
<name>A0A4S4BZQ7_9BACL</name>
<keyword evidence="3 5" id="KW-0810">Translation regulation</keyword>
<keyword evidence="5" id="KW-1005">Bacterial flagellum biogenesis</keyword>
<comment type="function">
    <text evidence="5">A translational regulator that binds mRNA to regulate translation initiation and/or mRNA stability. Usually binds in the 5'-UTR at or near the Shine-Dalgarno sequence preventing ribosome-binding, thus repressing translation. Its main target seems to be the major flagellin gene, while its function is anatagonized by FliW.</text>
</comment>
<gene>
    <name evidence="5 6" type="primary">csrA</name>
    <name evidence="6" type="ORF">E6C55_09995</name>
</gene>
<dbReference type="RefSeq" id="WP_136369645.1">
    <property type="nucleotide sequence ID" value="NZ_SSOB01000010.1"/>
</dbReference>
<dbReference type="OrthoDB" id="9809061at2"/>
<dbReference type="InterPro" id="IPR036107">
    <property type="entry name" value="CsrA_sf"/>
</dbReference>
<accession>A0A4S4BZQ7</accession>
<dbReference type="GO" id="GO:0048027">
    <property type="term" value="F:mRNA 5'-UTR binding"/>
    <property type="evidence" value="ECO:0007669"/>
    <property type="project" value="UniProtKB-UniRule"/>
</dbReference>
<comment type="subunit">
    <text evidence="5">Homodimer; the beta-strands of each monomer intercalate to form a hydrophobic core, while the alpha-helices form wings that extend away from the core.</text>
</comment>
<dbReference type="GO" id="GO:0045947">
    <property type="term" value="P:negative regulation of translational initiation"/>
    <property type="evidence" value="ECO:0007669"/>
    <property type="project" value="UniProtKB-UniRule"/>
</dbReference>
<keyword evidence="2 5" id="KW-0678">Repressor</keyword>
<evidence type="ECO:0000256" key="5">
    <source>
        <dbReference type="HAMAP-Rule" id="MF_00167"/>
    </source>
</evidence>
<dbReference type="GO" id="GO:0044781">
    <property type="term" value="P:bacterial-type flagellum organization"/>
    <property type="evidence" value="ECO:0007669"/>
    <property type="project" value="UniProtKB-KW"/>
</dbReference>
<comment type="similarity">
    <text evidence="5">Belongs to the CsrA/RsmA family.</text>
</comment>
<dbReference type="Proteomes" id="UP000310636">
    <property type="component" value="Unassembled WGS sequence"/>
</dbReference>
<evidence type="ECO:0000313" key="6">
    <source>
        <dbReference type="EMBL" id="THF80806.1"/>
    </source>
</evidence>
<dbReference type="HAMAP" id="MF_00167">
    <property type="entry name" value="CsrA"/>
    <property type="match status" value="1"/>
</dbReference>